<proteinExistence type="predicted"/>
<protein>
    <submittedName>
        <fullName evidence="1">Uncharacterized protein</fullName>
    </submittedName>
</protein>
<evidence type="ECO:0000313" key="1">
    <source>
        <dbReference type="EMBL" id="TKR70400.1"/>
    </source>
</evidence>
<dbReference type="AlphaFoldDB" id="A0A4U5MLQ0"/>
<keyword evidence="2" id="KW-1185">Reference proteome</keyword>
<accession>A0A4U5MLQ0</accession>
<reference evidence="1 2" key="2">
    <citation type="journal article" date="2019" name="G3 (Bethesda)">
        <title>Hybrid Assembly of the Genome of the Entomopathogenic Nematode Steinernema carpocapsae Identifies the X-Chromosome.</title>
        <authorList>
            <person name="Serra L."/>
            <person name="Macchietto M."/>
            <person name="Macias-Munoz A."/>
            <person name="McGill C.J."/>
            <person name="Rodriguez I.M."/>
            <person name="Rodriguez B."/>
            <person name="Murad R."/>
            <person name="Mortazavi A."/>
        </authorList>
    </citation>
    <scope>NUCLEOTIDE SEQUENCE [LARGE SCALE GENOMIC DNA]</scope>
    <source>
        <strain evidence="1 2">ALL</strain>
    </source>
</reference>
<sequence>MDDLPAMFYEALIDHLSDDHYSQLTSLGSSFGLFSHQRYDGVKVHITCHDSRFSIFVPDYKGRQMVFSYKHPESNFFVNERNALRKLDSLIKCPKICKEVVIFLDGVEFIIDKQFLRSLRKILFQDYKEPTAEKFLFWKSHFEVQGQIGSVLAEALISNAVRKVNLYAYHHVDIVIETPENEQAFDDLNEIVEQSWQNWEKNVFIGRRQFNLESTLLFLEDIDWELLENPPYSLKKAVTVRGKTHGFYSYVNRNDPSKIAYLMLESYSPVNKNLLSEFDSFCLVLE</sequence>
<evidence type="ECO:0000313" key="2">
    <source>
        <dbReference type="Proteomes" id="UP000298663"/>
    </source>
</evidence>
<gene>
    <name evidence="1" type="ORF">L596_022434</name>
</gene>
<comment type="caution">
    <text evidence="1">The sequence shown here is derived from an EMBL/GenBank/DDBJ whole genome shotgun (WGS) entry which is preliminary data.</text>
</comment>
<name>A0A4U5MLQ0_STECR</name>
<organism evidence="1 2">
    <name type="scientific">Steinernema carpocapsae</name>
    <name type="common">Entomopathogenic nematode</name>
    <dbReference type="NCBI Taxonomy" id="34508"/>
    <lineage>
        <taxon>Eukaryota</taxon>
        <taxon>Metazoa</taxon>
        <taxon>Ecdysozoa</taxon>
        <taxon>Nematoda</taxon>
        <taxon>Chromadorea</taxon>
        <taxon>Rhabditida</taxon>
        <taxon>Tylenchina</taxon>
        <taxon>Panagrolaimomorpha</taxon>
        <taxon>Strongyloidoidea</taxon>
        <taxon>Steinernematidae</taxon>
        <taxon>Steinernema</taxon>
    </lineage>
</organism>
<dbReference type="Proteomes" id="UP000298663">
    <property type="component" value="Unassembled WGS sequence"/>
</dbReference>
<dbReference type="EMBL" id="AZBU02000007">
    <property type="protein sequence ID" value="TKR70400.1"/>
    <property type="molecule type" value="Genomic_DNA"/>
</dbReference>
<reference evidence="1 2" key="1">
    <citation type="journal article" date="2015" name="Genome Biol.">
        <title>Comparative genomics of Steinernema reveals deeply conserved gene regulatory networks.</title>
        <authorList>
            <person name="Dillman A.R."/>
            <person name="Macchietto M."/>
            <person name="Porter C.F."/>
            <person name="Rogers A."/>
            <person name="Williams B."/>
            <person name="Antoshechkin I."/>
            <person name="Lee M.M."/>
            <person name="Goodwin Z."/>
            <person name="Lu X."/>
            <person name="Lewis E.E."/>
            <person name="Goodrich-Blair H."/>
            <person name="Stock S.P."/>
            <person name="Adams B.J."/>
            <person name="Sternberg P.W."/>
            <person name="Mortazavi A."/>
        </authorList>
    </citation>
    <scope>NUCLEOTIDE SEQUENCE [LARGE SCALE GENOMIC DNA]</scope>
    <source>
        <strain evidence="1 2">ALL</strain>
    </source>
</reference>